<protein>
    <submittedName>
        <fullName evidence="1">Uncharacterized protein</fullName>
    </submittedName>
</protein>
<dbReference type="EMBL" id="UINC01086242">
    <property type="protein sequence ID" value="SVC34523.1"/>
    <property type="molecule type" value="Genomic_DNA"/>
</dbReference>
<sequence length="204" mass="23747">MPKKPIILHTDHFVNKKVTFSFAKGIGGEIIHVDQIKNYDNPIATYGRLRGTGEAIKKSKEFWYIDHGYFNASKRTFTENGTFIHNFDGYFRIVHNNFWHYGQGSCKTDRLNKLNIKFKTQRKFGDYIILSEPTEAAEKYYKLNDWANKTIKEIKKYSDRKIIKHNKHSPVKLMDLLKNAWAFVSDHSNAGLLAMINGVPSHYT</sequence>
<feature type="non-terminal residue" evidence="1">
    <location>
        <position position="204"/>
    </location>
</feature>
<proteinExistence type="predicted"/>
<gene>
    <name evidence="1" type="ORF">METZ01_LOCUS287377</name>
</gene>
<organism evidence="1">
    <name type="scientific">marine metagenome</name>
    <dbReference type="NCBI Taxonomy" id="408172"/>
    <lineage>
        <taxon>unclassified sequences</taxon>
        <taxon>metagenomes</taxon>
        <taxon>ecological metagenomes</taxon>
    </lineage>
</organism>
<name>A0A382LEH7_9ZZZZ</name>
<dbReference type="AlphaFoldDB" id="A0A382LEH7"/>
<reference evidence="1" key="1">
    <citation type="submission" date="2018-05" db="EMBL/GenBank/DDBJ databases">
        <authorList>
            <person name="Lanie J.A."/>
            <person name="Ng W.-L."/>
            <person name="Kazmierczak K.M."/>
            <person name="Andrzejewski T.M."/>
            <person name="Davidsen T.M."/>
            <person name="Wayne K.J."/>
            <person name="Tettelin H."/>
            <person name="Glass J.I."/>
            <person name="Rusch D."/>
            <person name="Podicherti R."/>
            <person name="Tsui H.-C.T."/>
            <person name="Winkler M.E."/>
        </authorList>
    </citation>
    <scope>NUCLEOTIDE SEQUENCE</scope>
</reference>
<evidence type="ECO:0000313" key="1">
    <source>
        <dbReference type="EMBL" id="SVC34523.1"/>
    </source>
</evidence>
<accession>A0A382LEH7</accession>